<evidence type="ECO:0000313" key="12">
    <source>
        <dbReference type="Proteomes" id="UP001149822"/>
    </source>
</evidence>
<name>A0ABT4J863_9RHOB</name>
<evidence type="ECO:0000256" key="1">
    <source>
        <dbReference type="ARBA" id="ARBA00004236"/>
    </source>
</evidence>
<feature type="domain" description="Bacterial sugar transferase" evidence="10">
    <location>
        <begin position="38"/>
        <end position="226"/>
    </location>
</feature>
<dbReference type="RefSeq" id="WP_268943394.1">
    <property type="nucleotide sequence ID" value="NZ_JAPTYD010000034.1"/>
</dbReference>
<evidence type="ECO:0000259" key="10">
    <source>
        <dbReference type="Pfam" id="PF02397"/>
    </source>
</evidence>
<evidence type="ECO:0000256" key="9">
    <source>
        <dbReference type="SAM" id="Phobius"/>
    </source>
</evidence>
<dbReference type="Pfam" id="PF02397">
    <property type="entry name" value="Bac_transf"/>
    <property type="match status" value="1"/>
</dbReference>
<keyword evidence="12" id="KW-1185">Reference proteome</keyword>
<evidence type="ECO:0000256" key="7">
    <source>
        <dbReference type="ARBA" id="ARBA00023136"/>
    </source>
</evidence>
<keyword evidence="4 11" id="KW-0808">Transferase</keyword>
<comment type="similarity">
    <text evidence="2">Belongs to the bacterial sugar transferase family.</text>
</comment>
<dbReference type="InterPro" id="IPR003362">
    <property type="entry name" value="Bact_transf"/>
</dbReference>
<evidence type="ECO:0000256" key="3">
    <source>
        <dbReference type="ARBA" id="ARBA00022475"/>
    </source>
</evidence>
<evidence type="ECO:0000256" key="8">
    <source>
        <dbReference type="ARBA" id="ARBA00023169"/>
    </source>
</evidence>
<keyword evidence="5 9" id="KW-0812">Transmembrane</keyword>
<evidence type="ECO:0000256" key="6">
    <source>
        <dbReference type="ARBA" id="ARBA00022989"/>
    </source>
</evidence>
<keyword evidence="8" id="KW-0270">Exopolysaccharide synthesis</keyword>
<proteinExistence type="inferred from homology"/>
<gene>
    <name evidence="11" type="ORF">OU682_17060</name>
</gene>
<feature type="transmembrane region" description="Helical" evidence="9">
    <location>
        <begin position="43"/>
        <end position="65"/>
    </location>
</feature>
<evidence type="ECO:0000256" key="4">
    <source>
        <dbReference type="ARBA" id="ARBA00022679"/>
    </source>
</evidence>
<reference evidence="11" key="1">
    <citation type="submission" date="2022-12" db="EMBL/GenBank/DDBJ databases">
        <title>Paracoccus sp. EF6 isolated from a lake water.</title>
        <authorList>
            <person name="Liu H."/>
        </authorList>
    </citation>
    <scope>NUCLEOTIDE SEQUENCE</scope>
    <source>
        <strain evidence="11">EF6</strain>
    </source>
</reference>
<evidence type="ECO:0000256" key="5">
    <source>
        <dbReference type="ARBA" id="ARBA00022692"/>
    </source>
</evidence>
<dbReference type="PANTHER" id="PTHR30576">
    <property type="entry name" value="COLANIC BIOSYNTHESIS UDP-GLUCOSE LIPID CARRIER TRANSFERASE"/>
    <property type="match status" value="1"/>
</dbReference>
<accession>A0ABT4J863</accession>
<comment type="caution">
    <text evidence="11">The sequence shown here is derived from an EMBL/GenBank/DDBJ whole genome shotgun (WGS) entry which is preliminary data.</text>
</comment>
<dbReference type="EMBL" id="JAPTYD010000034">
    <property type="protein sequence ID" value="MCZ0963321.1"/>
    <property type="molecule type" value="Genomic_DNA"/>
</dbReference>
<dbReference type="GO" id="GO:0016740">
    <property type="term" value="F:transferase activity"/>
    <property type="evidence" value="ECO:0007669"/>
    <property type="project" value="UniProtKB-KW"/>
</dbReference>
<keyword evidence="3" id="KW-1003">Cell membrane</keyword>
<evidence type="ECO:0000313" key="11">
    <source>
        <dbReference type="EMBL" id="MCZ0963321.1"/>
    </source>
</evidence>
<protein>
    <submittedName>
        <fullName evidence="11">Sugar transferase</fullName>
    </submittedName>
</protein>
<dbReference type="Proteomes" id="UP001149822">
    <property type="component" value="Unassembled WGS sequence"/>
</dbReference>
<evidence type="ECO:0000256" key="2">
    <source>
        <dbReference type="ARBA" id="ARBA00006464"/>
    </source>
</evidence>
<dbReference type="PANTHER" id="PTHR30576:SF4">
    <property type="entry name" value="UNDECAPRENYL-PHOSPHATE GALACTOSE PHOSPHOTRANSFERASE"/>
    <property type="match status" value="1"/>
</dbReference>
<comment type="subcellular location">
    <subcellularLocation>
        <location evidence="1">Cell membrane</location>
    </subcellularLocation>
</comment>
<keyword evidence="7 9" id="KW-0472">Membrane</keyword>
<organism evidence="11 12">
    <name type="scientific">Paracoccus benzoatiresistens</name>
    <dbReference type="NCBI Taxonomy" id="2997341"/>
    <lineage>
        <taxon>Bacteria</taxon>
        <taxon>Pseudomonadati</taxon>
        <taxon>Pseudomonadota</taxon>
        <taxon>Alphaproteobacteria</taxon>
        <taxon>Rhodobacterales</taxon>
        <taxon>Paracoccaceae</taxon>
        <taxon>Paracoccus</taxon>
    </lineage>
</organism>
<sequence length="231" mass="26182">MFHPSELQFPDVTPQATHAKSFSQEQSFSPGLYRRAGKRALDITVVLAAAPFVLLLIAVLAIVVAKDRSNPFYSQDRVGYRGRTFRLWKLRTMVPDADACLATHLATNEEAREEWQLTQKLHNDPRVTPFGRFLRRTSLDELPQLFNVLRGDMSLIGPRPMMVEQRSMYPGSEYFLLRPGVTGLWQVSERHSTTFAARATYDAEYHATLSLATDLRTLLRTVVVVMRATGV</sequence>
<keyword evidence="6 9" id="KW-1133">Transmembrane helix</keyword>